<dbReference type="InterPro" id="IPR050194">
    <property type="entry name" value="Glycosyltransferase_grp1"/>
</dbReference>
<evidence type="ECO:0000259" key="2">
    <source>
        <dbReference type="Pfam" id="PF13439"/>
    </source>
</evidence>
<protein>
    <submittedName>
        <fullName evidence="3">Glycosyltransferase</fullName>
    </submittedName>
</protein>
<dbReference type="Pfam" id="PF00534">
    <property type="entry name" value="Glycos_transf_1"/>
    <property type="match status" value="1"/>
</dbReference>
<dbReference type="InterPro" id="IPR028098">
    <property type="entry name" value="Glyco_trans_4-like_N"/>
</dbReference>
<name>A0A5C7A611_9GAMM</name>
<evidence type="ECO:0000313" key="4">
    <source>
        <dbReference type="Proteomes" id="UP000321903"/>
    </source>
</evidence>
<dbReference type="PANTHER" id="PTHR45947:SF3">
    <property type="entry name" value="SULFOQUINOVOSYL TRANSFERASE SQD2"/>
    <property type="match status" value="1"/>
</dbReference>
<feature type="domain" description="Glycosyl transferase family 1" evidence="1">
    <location>
        <begin position="178"/>
        <end position="339"/>
    </location>
</feature>
<keyword evidence="4" id="KW-1185">Reference proteome</keyword>
<dbReference type="PANTHER" id="PTHR45947">
    <property type="entry name" value="SULFOQUINOVOSYL TRANSFERASE SQD2"/>
    <property type="match status" value="1"/>
</dbReference>
<dbReference type="SUPFAM" id="SSF53756">
    <property type="entry name" value="UDP-Glycosyltransferase/glycogen phosphorylase"/>
    <property type="match status" value="1"/>
</dbReference>
<feature type="domain" description="Glycosyltransferase subfamily 4-like N-terminal" evidence="2">
    <location>
        <begin position="12"/>
        <end position="166"/>
    </location>
</feature>
<dbReference type="OrthoDB" id="9792269at2"/>
<dbReference type="Gene3D" id="3.40.50.2000">
    <property type="entry name" value="Glycogen Phosphorylase B"/>
    <property type="match status" value="2"/>
</dbReference>
<reference evidence="3 4" key="1">
    <citation type="submission" date="2019-08" db="EMBL/GenBank/DDBJ databases">
        <title>Genome sequence of Psychrobacter frigidicola ACAM304 (type strain).</title>
        <authorList>
            <person name="Bowman J.P."/>
        </authorList>
    </citation>
    <scope>NUCLEOTIDE SEQUENCE [LARGE SCALE GENOMIC DNA]</scope>
    <source>
        <strain evidence="3 4">ACAM 304</strain>
    </source>
</reference>
<dbReference type="GO" id="GO:0016757">
    <property type="term" value="F:glycosyltransferase activity"/>
    <property type="evidence" value="ECO:0007669"/>
    <property type="project" value="InterPro"/>
</dbReference>
<comment type="caution">
    <text evidence="3">The sequence shown here is derived from an EMBL/GenBank/DDBJ whole genome shotgun (WGS) entry which is preliminary data.</text>
</comment>
<dbReference type="EMBL" id="VORZ01000001">
    <property type="protein sequence ID" value="TXD98100.1"/>
    <property type="molecule type" value="Genomic_DNA"/>
</dbReference>
<dbReference type="Pfam" id="PF13439">
    <property type="entry name" value="Glyco_transf_4"/>
    <property type="match status" value="1"/>
</dbReference>
<evidence type="ECO:0000313" key="3">
    <source>
        <dbReference type="EMBL" id="TXD98100.1"/>
    </source>
</evidence>
<evidence type="ECO:0000259" key="1">
    <source>
        <dbReference type="Pfam" id="PF00534"/>
    </source>
</evidence>
<keyword evidence="3" id="KW-0808">Transferase</keyword>
<proteinExistence type="predicted"/>
<dbReference type="RefSeq" id="WP_147222231.1">
    <property type="nucleotide sequence ID" value="NZ_CAJGYY010000001.1"/>
</dbReference>
<dbReference type="Proteomes" id="UP000321903">
    <property type="component" value="Unassembled WGS sequence"/>
</dbReference>
<accession>A0A5C7A611</accession>
<sequence>MKVLMVITGLGMGGAEHVVTNLADELVTLGHTVKIAYLTGDVIVSPKSHDIELISIGMNSPKDFVKAYFKLRSVVNEFKPDVIHSHMFHSNIISRLLRLTISVPKIVSSSHNTHEGGRLRMLAYRSTYKLADISTNVSQEAVDTLVEKGAVKSGRMISVVNGIDINQFYFDKDARKNKRIELDIVNQKVVLAVGRLNHQKDYQNLLNSIFLLKKQRYDFKFLIAGDGPLKEELMLLLNKLEIAEFVEFLGIRRDIPALMSASDLFVLSSAWEGFGLVVAEAMACECVVVATDCGGVREVVGSEGFLVEPNNNILLAQALNKALDLSDDERSSIGAAARTRIINHYSLSANVDAYLKLYA</sequence>
<gene>
    <name evidence="3" type="ORF">ES754_03915</name>
</gene>
<organism evidence="3 4">
    <name type="scientific">Psychrobacter frigidicola</name>
    <dbReference type="NCBI Taxonomy" id="45611"/>
    <lineage>
        <taxon>Bacteria</taxon>
        <taxon>Pseudomonadati</taxon>
        <taxon>Pseudomonadota</taxon>
        <taxon>Gammaproteobacteria</taxon>
        <taxon>Moraxellales</taxon>
        <taxon>Moraxellaceae</taxon>
        <taxon>Psychrobacter</taxon>
    </lineage>
</organism>
<dbReference type="InterPro" id="IPR001296">
    <property type="entry name" value="Glyco_trans_1"/>
</dbReference>
<dbReference type="AlphaFoldDB" id="A0A5C7A611"/>